<keyword evidence="2 6" id="KW-0812">Transmembrane</keyword>
<comment type="subcellular location">
    <subcellularLocation>
        <location evidence="1">Membrane</location>
        <topology evidence="1">Multi-pass membrane protein</topology>
    </subcellularLocation>
</comment>
<evidence type="ECO:0000259" key="7">
    <source>
        <dbReference type="Pfam" id="PF20684"/>
    </source>
</evidence>
<feature type="transmembrane region" description="Helical" evidence="6">
    <location>
        <begin position="65"/>
        <end position="87"/>
    </location>
</feature>
<dbReference type="OrthoDB" id="5329176at2759"/>
<dbReference type="InterPro" id="IPR052337">
    <property type="entry name" value="SAT4-like"/>
</dbReference>
<organism evidence="8 9">
    <name type="scientific">Hirsutella minnesotensis 3608</name>
    <dbReference type="NCBI Taxonomy" id="1043627"/>
    <lineage>
        <taxon>Eukaryota</taxon>
        <taxon>Fungi</taxon>
        <taxon>Dikarya</taxon>
        <taxon>Ascomycota</taxon>
        <taxon>Pezizomycotina</taxon>
        <taxon>Sordariomycetes</taxon>
        <taxon>Hypocreomycetidae</taxon>
        <taxon>Hypocreales</taxon>
        <taxon>Ophiocordycipitaceae</taxon>
        <taxon>Hirsutella</taxon>
    </lineage>
</organism>
<feature type="transmembrane region" description="Helical" evidence="6">
    <location>
        <begin position="266"/>
        <end position="290"/>
    </location>
</feature>
<protein>
    <recommendedName>
        <fullName evidence="7">Rhodopsin domain-containing protein</fullName>
    </recommendedName>
</protein>
<dbReference type="GO" id="GO:0016020">
    <property type="term" value="C:membrane"/>
    <property type="evidence" value="ECO:0007669"/>
    <property type="project" value="UniProtKB-SubCell"/>
</dbReference>
<dbReference type="EMBL" id="KQ030703">
    <property type="protein sequence ID" value="KJZ69549.1"/>
    <property type="molecule type" value="Genomic_DNA"/>
</dbReference>
<feature type="transmembrane region" description="Helical" evidence="6">
    <location>
        <begin position="226"/>
        <end position="250"/>
    </location>
</feature>
<dbReference type="PANTHER" id="PTHR33048">
    <property type="entry name" value="PTH11-LIKE INTEGRAL MEMBRANE PROTEIN (AFU_ORTHOLOGUE AFUA_5G11245)"/>
    <property type="match status" value="1"/>
</dbReference>
<feature type="transmembrane region" description="Helical" evidence="6">
    <location>
        <begin position="107"/>
        <end position="133"/>
    </location>
</feature>
<evidence type="ECO:0000256" key="5">
    <source>
        <dbReference type="ARBA" id="ARBA00038359"/>
    </source>
</evidence>
<evidence type="ECO:0000313" key="8">
    <source>
        <dbReference type="EMBL" id="KJZ69549.1"/>
    </source>
</evidence>
<evidence type="ECO:0000256" key="1">
    <source>
        <dbReference type="ARBA" id="ARBA00004141"/>
    </source>
</evidence>
<feature type="transmembrane region" description="Helical" evidence="6">
    <location>
        <begin position="33"/>
        <end position="53"/>
    </location>
</feature>
<evidence type="ECO:0000313" key="9">
    <source>
        <dbReference type="Proteomes" id="UP000054481"/>
    </source>
</evidence>
<dbReference type="PANTHER" id="PTHR33048:SF47">
    <property type="entry name" value="INTEGRAL MEMBRANE PROTEIN-RELATED"/>
    <property type="match status" value="1"/>
</dbReference>
<proteinExistence type="inferred from homology"/>
<dbReference type="Pfam" id="PF20684">
    <property type="entry name" value="Fung_rhodopsin"/>
    <property type="match status" value="1"/>
</dbReference>
<dbReference type="InterPro" id="IPR049326">
    <property type="entry name" value="Rhodopsin_dom_fungi"/>
</dbReference>
<feature type="domain" description="Rhodopsin" evidence="7">
    <location>
        <begin position="61"/>
        <end position="291"/>
    </location>
</feature>
<evidence type="ECO:0000256" key="3">
    <source>
        <dbReference type="ARBA" id="ARBA00022989"/>
    </source>
</evidence>
<feature type="transmembrane region" description="Helical" evidence="6">
    <location>
        <begin position="145"/>
        <end position="169"/>
    </location>
</feature>
<accession>A0A0F8A1M5</accession>
<sequence>MSSTIPPGVDLCSIPAGKPPAGVVPNLVDPVNLSVETLAVGSVLTALSLIFLAGRLRANWNRMKLADYFSIAGFVLRTGYTGIIMGMHQYTRHAWDMPACWYMADHIWKMLFAQNFILGPTQIVVKVAILALYLQIFAVERKFRLAIWAGIVACCFIYLPHTILVAIFNAPHIGQRWADLATNGMPQKLVFYAPIHGIGAIIIDIYIFIIPLLVLRKLRVSSKKRLQLLVVFLTALFGVISSCFSCYWRITITFSSGDYTWQESQLFIWCIVEQDMAVVVGCMPAFAAFIRSQTIMSTMRSKLLGSHGASNKPGSYTPAGAAMGHDRDGRVAHYEMHDSLLDTKMTRETILPLEKYPSLREGDILRTTDISQESSPYRAV</sequence>
<keyword evidence="4 6" id="KW-0472">Membrane</keyword>
<evidence type="ECO:0000256" key="4">
    <source>
        <dbReference type="ARBA" id="ARBA00023136"/>
    </source>
</evidence>
<evidence type="ECO:0000256" key="2">
    <source>
        <dbReference type="ARBA" id="ARBA00022692"/>
    </source>
</evidence>
<keyword evidence="9" id="KW-1185">Reference proteome</keyword>
<evidence type="ECO:0000256" key="6">
    <source>
        <dbReference type="SAM" id="Phobius"/>
    </source>
</evidence>
<name>A0A0F8A1M5_9HYPO</name>
<feature type="transmembrane region" description="Helical" evidence="6">
    <location>
        <begin position="189"/>
        <end position="214"/>
    </location>
</feature>
<dbReference type="AlphaFoldDB" id="A0A0F8A1M5"/>
<gene>
    <name evidence="8" type="ORF">HIM_11062</name>
</gene>
<reference evidence="8 9" key="1">
    <citation type="journal article" date="2014" name="Genome Biol. Evol.">
        <title>Comparative genomics and transcriptomics analyses reveal divergent lifestyle features of nematode endoparasitic fungus Hirsutella minnesotensis.</title>
        <authorList>
            <person name="Lai Y."/>
            <person name="Liu K."/>
            <person name="Zhang X."/>
            <person name="Zhang X."/>
            <person name="Li K."/>
            <person name="Wang N."/>
            <person name="Shu C."/>
            <person name="Wu Y."/>
            <person name="Wang C."/>
            <person name="Bushley K.E."/>
            <person name="Xiang M."/>
            <person name="Liu X."/>
        </authorList>
    </citation>
    <scope>NUCLEOTIDE SEQUENCE [LARGE SCALE GENOMIC DNA]</scope>
    <source>
        <strain evidence="8 9">3608</strain>
    </source>
</reference>
<keyword evidence="3 6" id="KW-1133">Transmembrane helix</keyword>
<comment type="similarity">
    <text evidence="5">Belongs to the SAT4 family.</text>
</comment>
<dbReference type="Proteomes" id="UP000054481">
    <property type="component" value="Unassembled WGS sequence"/>
</dbReference>